<proteinExistence type="predicted"/>
<dbReference type="PANTHER" id="PTHR30273">
    <property type="entry name" value="PERIPLASMIC SIGNAL SENSOR AND SIGMA FACTOR ACTIVATOR FECR-RELATED"/>
    <property type="match status" value="1"/>
</dbReference>
<evidence type="ECO:0000259" key="1">
    <source>
        <dbReference type="Pfam" id="PF04773"/>
    </source>
</evidence>
<dbReference type="InterPro" id="IPR032623">
    <property type="entry name" value="FecR_N"/>
</dbReference>
<evidence type="ECO:0000259" key="2">
    <source>
        <dbReference type="Pfam" id="PF16220"/>
    </source>
</evidence>
<name>A0ABY9M569_9BURK</name>
<feature type="domain" description="FecR N-terminal" evidence="2">
    <location>
        <begin position="15"/>
        <end position="54"/>
    </location>
</feature>
<dbReference type="InterPro" id="IPR006860">
    <property type="entry name" value="FecR"/>
</dbReference>
<organism evidence="3 4">
    <name type="scientific">Achromobacter seleniivolatilans</name>
    <dbReference type="NCBI Taxonomy" id="3047478"/>
    <lineage>
        <taxon>Bacteria</taxon>
        <taxon>Pseudomonadati</taxon>
        <taxon>Pseudomonadota</taxon>
        <taxon>Betaproteobacteria</taxon>
        <taxon>Burkholderiales</taxon>
        <taxon>Alcaligenaceae</taxon>
        <taxon>Achromobacter</taxon>
    </lineage>
</organism>
<evidence type="ECO:0000313" key="4">
    <source>
        <dbReference type="Proteomes" id="UP001234798"/>
    </source>
</evidence>
<sequence>MTAAAATPSESARLAAIEWQLCLSGGSATDDDRQAFDAWLTASPLHGAAWQHLNAALGNALRVIDPKLLTAAGPLRRSLLRPQDTQRRRLNKLLLASGALLAGGAWLDRQIPLRHVAADYVTGTGQRRRVLLPDGSVMELDARSAASAEFAPGKRLVRLETGAAVFELAGSATALAPAVNLPLRILTGEGEVRLNAGRALVQCDAGRSLCVALAGDAEIITRQGQRRRLAAGQGAWFDTRQVDATQEAQAHAAAWQEGQIEVHNEPLQRVVDALSRYRPGWIRVSPAASRLRVSGLFPLDDTDRALEALRHTQPITLRRFGTLYVMIDVSAPQA</sequence>
<feature type="domain" description="FecR protein" evidence="1">
    <location>
        <begin position="119"/>
        <end position="216"/>
    </location>
</feature>
<keyword evidence="4" id="KW-1185">Reference proteome</keyword>
<dbReference type="PIRSF" id="PIRSF018266">
    <property type="entry name" value="FecR"/>
    <property type="match status" value="1"/>
</dbReference>
<dbReference type="Proteomes" id="UP001234798">
    <property type="component" value="Chromosome"/>
</dbReference>
<accession>A0ABY9M569</accession>
<gene>
    <name evidence="3" type="ORF">RAS12_04925</name>
</gene>
<dbReference type="Pfam" id="PF04773">
    <property type="entry name" value="FecR"/>
    <property type="match status" value="1"/>
</dbReference>
<protein>
    <submittedName>
        <fullName evidence="3">DUF4880 domain-containing protein</fullName>
    </submittedName>
</protein>
<dbReference type="Gene3D" id="2.60.120.1440">
    <property type="match status" value="1"/>
</dbReference>
<dbReference type="Pfam" id="PF16220">
    <property type="entry name" value="DUF4880"/>
    <property type="match status" value="1"/>
</dbReference>
<dbReference type="EMBL" id="CP132976">
    <property type="protein sequence ID" value="WMD21724.1"/>
    <property type="molecule type" value="Genomic_DNA"/>
</dbReference>
<reference evidence="3 4" key="1">
    <citation type="submission" date="2023-08" db="EMBL/GenBank/DDBJ databases">
        <title>Achromobacter seleniivolatilans sp. nov., isolated from seleniferous soil.</title>
        <authorList>
            <person name="Zhang S."/>
            <person name="Li K."/>
            <person name="Peng J."/>
            <person name="Zhao Q."/>
            <person name="Wang H."/>
            <person name="Guo Y."/>
        </authorList>
    </citation>
    <scope>NUCLEOTIDE SEQUENCE [LARGE SCALE GENOMIC DNA]</scope>
    <source>
        <strain evidence="3 4">R39</strain>
    </source>
</reference>
<dbReference type="RefSeq" id="WP_306945698.1">
    <property type="nucleotide sequence ID" value="NZ_CP132976.1"/>
</dbReference>
<dbReference type="PANTHER" id="PTHR30273:SF2">
    <property type="entry name" value="PROTEIN FECR"/>
    <property type="match status" value="1"/>
</dbReference>
<dbReference type="InterPro" id="IPR012373">
    <property type="entry name" value="Ferrdict_sens_TM"/>
</dbReference>
<evidence type="ECO:0000313" key="3">
    <source>
        <dbReference type="EMBL" id="WMD21724.1"/>
    </source>
</evidence>